<feature type="compositionally biased region" description="Acidic residues" evidence="1">
    <location>
        <begin position="746"/>
        <end position="758"/>
    </location>
</feature>
<name>A0A812UFX7_9DINO</name>
<accession>A0A812UFX7</accession>
<dbReference type="InterPro" id="IPR013103">
    <property type="entry name" value="RVT_2"/>
</dbReference>
<comment type="caution">
    <text evidence="3">The sequence shown here is derived from an EMBL/GenBank/DDBJ whole genome shotgun (WGS) entry which is preliminary data.</text>
</comment>
<gene>
    <name evidence="3" type="primary">GIP</name>
    <name evidence="3" type="ORF">SNEC2469_LOCUS16336</name>
</gene>
<feature type="region of interest" description="Disordered" evidence="1">
    <location>
        <begin position="746"/>
        <end position="770"/>
    </location>
</feature>
<dbReference type="InterPro" id="IPR012337">
    <property type="entry name" value="RNaseH-like_sf"/>
</dbReference>
<protein>
    <submittedName>
        <fullName evidence="3">GIP protein</fullName>
    </submittedName>
</protein>
<dbReference type="GO" id="GO:0015074">
    <property type="term" value="P:DNA integration"/>
    <property type="evidence" value="ECO:0007669"/>
    <property type="project" value="InterPro"/>
</dbReference>
<feature type="non-terminal residue" evidence="3">
    <location>
        <position position="1"/>
    </location>
</feature>
<dbReference type="InterPro" id="IPR001584">
    <property type="entry name" value="Integrase_cat-core"/>
</dbReference>
<feature type="domain" description="Integrase catalytic" evidence="2">
    <location>
        <begin position="286"/>
        <end position="458"/>
    </location>
</feature>
<dbReference type="Pfam" id="PF07727">
    <property type="entry name" value="RVT_2"/>
    <property type="match status" value="1"/>
</dbReference>
<feature type="region of interest" description="Disordered" evidence="1">
    <location>
        <begin position="650"/>
        <end position="698"/>
    </location>
</feature>
<evidence type="ECO:0000259" key="2">
    <source>
        <dbReference type="PROSITE" id="PS50994"/>
    </source>
</evidence>
<dbReference type="Gene3D" id="3.30.420.10">
    <property type="entry name" value="Ribonuclease H-like superfamily/Ribonuclease H"/>
    <property type="match status" value="1"/>
</dbReference>
<evidence type="ECO:0000313" key="4">
    <source>
        <dbReference type="Proteomes" id="UP000601435"/>
    </source>
</evidence>
<keyword evidence="4" id="KW-1185">Reference proteome</keyword>
<evidence type="ECO:0000313" key="3">
    <source>
        <dbReference type="EMBL" id="CAE7564318.1"/>
    </source>
</evidence>
<sequence>VHEDPTGAMENITNIDGTTEVIFKDSSDGDSEAITLVTNSRCLAQSARRRHRDEDAATTILGAIRAEILLRWPWRFDSQPHEVWYAPPLDEPEKWMELLEAAEKRLGKSKYFYLTDASKEMSMLKQLVPWEITKAQVYGKPMTRRVPVDVPFTHRGAALITNGGKLQLESEDISEIRQPRLKFDVPVRIAIFFYGMAEDDKEMKPAHDDPRAHVPGLRTDVSFPGVPDSIPKEVRAAVARLHCNAGHPSKQETIRLLAAHGSINSAVLTALDHLKCGTCERARMPLKPRPASVPEFVGQFAEQLQADVFYVRDLSANNHPVLGVTCLATKFYQVVLNEFDRLWLRPFGYPLFMSVDADGAFEGAFQQHLQESGTVFTVVYADGHHQIGAIERKNAVFRSVLEKLIDQNAVYNKEQLDLCLSAVMWSVNSSIHTRGRSSMQAVFGKLPRFPGDLFSDSAALATSDYHMLTEHLRTQACQAVNEMSASSIIRPVVANAAATSLAGSLSRTDSGTMVVKADLLQRNLLNQLCMILRLQLEVMTLLPAPFVTMVPKNNVINYQFFPRTLQVKHSHFLYNSKTHRTNSRTSGSTATDLKPDLVVQDQGQEVGALYRLRRLEHQRSQNLRDYHQFLLHYHNVLGSAEYGSAEYGEAPLEDEPADNAADTTQAASVEPSGPKAATPPSSSRIADDGPPPQLPAKRPHDALQALKKKKDKKKATAVHSVLLSHFVLDELYEIYRLEDGWVEDTEVSSDSSDSSDDDGASHASGLSRQERKAIDREIPWRTLMKEYPSDVISLYVKANRKEYDSWMSWNSIKALSKEEARRVLSDPILRKRVMPSRNAYRDKNRGARPEVRAKCRTVIQGCHDPDLGLLDRSSPTPTRIAELLLYEIACAGYNRRFLKNKKAWKLWSGDVATAFLQGRPEERDLPIYMRPPRDGIQGLAGTFPFDLYQIVGNLYGLCNAPRTWINHIVRKLQAANFIRHRLDHTVYYKLDSQGELLVVLLFHVDDFLTAFREDYEFSELQGMFTWGQTNLLDDGDFVFKGKEVSLKKVNGEYEIHVTQKAFINELVAGKLKRGRASETTPLTPEEMKEYRSCAGSLQWLAGSTRPDIAATVSLSNHGVNSNPSQLKVLYECIDYVKETLDHGLVFRGVAINFATVVVGYADSSWANAPGGKSQMGVIIVITGPECQDQVSRATILDWRSSRSPRVTRSTLASEANAMDDGVDRATFLNVFMSEFLKRPNSSGQLDKGVLKQLQVTDCKSLFDAVICEHPSLEEKRTLISIRSIQDYISPSQVHWVPSELMFADVLTKHSTSLRDEFLLWMDKPHVQLKEDEHQKKVFTSVNFSLVAP</sequence>
<dbReference type="SUPFAM" id="SSF53098">
    <property type="entry name" value="Ribonuclease H-like"/>
    <property type="match status" value="1"/>
</dbReference>
<dbReference type="EMBL" id="CAJNJA010026769">
    <property type="protein sequence ID" value="CAE7564318.1"/>
    <property type="molecule type" value="Genomic_DNA"/>
</dbReference>
<dbReference type="OrthoDB" id="444827at2759"/>
<dbReference type="Proteomes" id="UP000601435">
    <property type="component" value="Unassembled WGS sequence"/>
</dbReference>
<dbReference type="GO" id="GO:0003676">
    <property type="term" value="F:nucleic acid binding"/>
    <property type="evidence" value="ECO:0007669"/>
    <property type="project" value="InterPro"/>
</dbReference>
<evidence type="ECO:0000256" key="1">
    <source>
        <dbReference type="SAM" id="MobiDB-lite"/>
    </source>
</evidence>
<dbReference type="PROSITE" id="PS50994">
    <property type="entry name" value="INTEGRASE"/>
    <property type="match status" value="1"/>
</dbReference>
<proteinExistence type="predicted"/>
<reference evidence="3" key="1">
    <citation type="submission" date="2021-02" db="EMBL/GenBank/DDBJ databases">
        <authorList>
            <person name="Dougan E. K."/>
            <person name="Rhodes N."/>
            <person name="Thang M."/>
            <person name="Chan C."/>
        </authorList>
    </citation>
    <scope>NUCLEOTIDE SEQUENCE</scope>
</reference>
<organism evidence="3 4">
    <name type="scientific">Symbiodinium necroappetens</name>
    <dbReference type="NCBI Taxonomy" id="1628268"/>
    <lineage>
        <taxon>Eukaryota</taxon>
        <taxon>Sar</taxon>
        <taxon>Alveolata</taxon>
        <taxon>Dinophyceae</taxon>
        <taxon>Suessiales</taxon>
        <taxon>Symbiodiniaceae</taxon>
        <taxon>Symbiodinium</taxon>
    </lineage>
</organism>
<dbReference type="InterPro" id="IPR036397">
    <property type="entry name" value="RNaseH_sf"/>
</dbReference>